<keyword evidence="5 9" id="KW-0378">Hydrolase</keyword>
<dbReference type="NCBIfam" id="TIGR00587">
    <property type="entry name" value="nfo"/>
    <property type="match status" value="1"/>
</dbReference>
<dbReference type="PROSITE" id="PS00730">
    <property type="entry name" value="AP_NUCLEASE_F2_2"/>
    <property type="match status" value="1"/>
</dbReference>
<dbReference type="EMBL" id="VSSQ01090050">
    <property type="protein sequence ID" value="MPN36102.1"/>
    <property type="molecule type" value="Genomic_DNA"/>
</dbReference>
<sequence length="154" mass="16940">MKEALAATQQVHAVIENTAGQGTNLGFALEHLARLIELLDGSSRVGVCIDTCHTYAAGYDLGTPEGYERFWARFENLIGYERLEGMHLNDAKAGLNSHLDRHESLGAGTLGWDIFGRIAADPHLENIPLVLETPDEDLWATEIARLKELAKNTD</sequence>
<dbReference type="GO" id="GO:0006284">
    <property type="term" value="P:base-excision repair"/>
    <property type="evidence" value="ECO:0007669"/>
    <property type="project" value="TreeGrafter"/>
</dbReference>
<feature type="domain" description="Xylose isomerase-like TIM barrel" evidence="8">
    <location>
        <begin position="3"/>
        <end position="148"/>
    </location>
</feature>
<proteinExistence type="inferred from homology"/>
<dbReference type="InterPro" id="IPR013022">
    <property type="entry name" value="Xyl_isomerase-like_TIM-brl"/>
</dbReference>
<dbReference type="EC" id="3.1.21.2" evidence="9"/>
<keyword evidence="9" id="KW-0540">Nuclease</keyword>
<dbReference type="Gene3D" id="3.20.20.150">
    <property type="entry name" value="Divalent-metal-dependent TIM barrel enzymes"/>
    <property type="match status" value="1"/>
</dbReference>
<keyword evidence="4" id="KW-0227">DNA damage</keyword>
<evidence type="ECO:0000256" key="1">
    <source>
        <dbReference type="ARBA" id="ARBA00001947"/>
    </source>
</evidence>
<keyword evidence="7" id="KW-0234">DNA repair</keyword>
<evidence type="ECO:0000256" key="5">
    <source>
        <dbReference type="ARBA" id="ARBA00022801"/>
    </source>
</evidence>
<evidence type="ECO:0000256" key="4">
    <source>
        <dbReference type="ARBA" id="ARBA00022763"/>
    </source>
</evidence>
<evidence type="ECO:0000313" key="9">
    <source>
        <dbReference type="EMBL" id="MPN36102.1"/>
    </source>
</evidence>
<dbReference type="GO" id="GO:0008081">
    <property type="term" value="F:phosphoric diester hydrolase activity"/>
    <property type="evidence" value="ECO:0007669"/>
    <property type="project" value="TreeGrafter"/>
</dbReference>
<reference evidence="9" key="1">
    <citation type="submission" date="2019-08" db="EMBL/GenBank/DDBJ databases">
        <authorList>
            <person name="Kucharzyk K."/>
            <person name="Murdoch R.W."/>
            <person name="Higgins S."/>
            <person name="Loffler F."/>
        </authorList>
    </citation>
    <scope>NUCLEOTIDE SEQUENCE</scope>
</reference>
<keyword evidence="6" id="KW-0862">Zinc</keyword>
<evidence type="ECO:0000256" key="3">
    <source>
        <dbReference type="ARBA" id="ARBA00022723"/>
    </source>
</evidence>
<comment type="cofactor">
    <cofactor evidence="1">
        <name>Zn(2+)</name>
        <dbReference type="ChEBI" id="CHEBI:29105"/>
    </cofactor>
</comment>
<evidence type="ECO:0000256" key="2">
    <source>
        <dbReference type="ARBA" id="ARBA00005340"/>
    </source>
</evidence>
<dbReference type="PROSITE" id="PS00731">
    <property type="entry name" value="AP_NUCLEASE_F2_3"/>
    <property type="match status" value="1"/>
</dbReference>
<name>A0A645HCK1_9ZZZZ</name>
<dbReference type="InterPro" id="IPR018246">
    <property type="entry name" value="AP_endonuc_F2_Zn_BS"/>
</dbReference>
<dbReference type="GO" id="GO:0003677">
    <property type="term" value="F:DNA binding"/>
    <property type="evidence" value="ECO:0007669"/>
    <property type="project" value="InterPro"/>
</dbReference>
<dbReference type="PROSITE" id="PS51432">
    <property type="entry name" value="AP_NUCLEASE_F2_4"/>
    <property type="match status" value="1"/>
</dbReference>
<accession>A0A645HCK1</accession>
<keyword evidence="9" id="KW-0255">Endonuclease</keyword>
<dbReference type="AlphaFoldDB" id="A0A645HCK1"/>
<evidence type="ECO:0000256" key="7">
    <source>
        <dbReference type="ARBA" id="ARBA00023204"/>
    </source>
</evidence>
<comment type="similarity">
    <text evidence="2">Belongs to the AP endonuclease 2 family.</text>
</comment>
<dbReference type="InterPro" id="IPR036237">
    <property type="entry name" value="Xyl_isomerase-like_sf"/>
</dbReference>
<dbReference type="SUPFAM" id="SSF51658">
    <property type="entry name" value="Xylose isomerase-like"/>
    <property type="match status" value="1"/>
</dbReference>
<keyword evidence="3" id="KW-0479">Metal-binding</keyword>
<evidence type="ECO:0000256" key="6">
    <source>
        <dbReference type="ARBA" id="ARBA00022833"/>
    </source>
</evidence>
<gene>
    <name evidence="9" type="primary">nfo_45</name>
    <name evidence="9" type="ORF">SDC9_183607</name>
</gene>
<dbReference type="PANTHER" id="PTHR21445:SF0">
    <property type="entry name" value="APURINIC-APYRIMIDINIC ENDONUCLEASE"/>
    <property type="match status" value="1"/>
</dbReference>
<dbReference type="Pfam" id="PF01261">
    <property type="entry name" value="AP_endonuc_2"/>
    <property type="match status" value="1"/>
</dbReference>
<dbReference type="InterPro" id="IPR001719">
    <property type="entry name" value="AP_endonuc_2"/>
</dbReference>
<dbReference type="GO" id="GO:0008270">
    <property type="term" value="F:zinc ion binding"/>
    <property type="evidence" value="ECO:0007669"/>
    <property type="project" value="InterPro"/>
</dbReference>
<dbReference type="GO" id="GO:0008833">
    <property type="term" value="F:deoxyribonuclease IV (phage-T4-induced) activity"/>
    <property type="evidence" value="ECO:0007669"/>
    <property type="project" value="UniProtKB-EC"/>
</dbReference>
<dbReference type="SMART" id="SM00518">
    <property type="entry name" value="AP2Ec"/>
    <property type="match status" value="1"/>
</dbReference>
<protein>
    <submittedName>
        <fullName evidence="9">Endonuclease 4</fullName>
        <ecNumber evidence="9">3.1.21.2</ecNumber>
    </submittedName>
</protein>
<dbReference type="PANTHER" id="PTHR21445">
    <property type="entry name" value="ENDONUCLEASE IV ENDODEOXYRIBONUCLEASE IV"/>
    <property type="match status" value="1"/>
</dbReference>
<organism evidence="9">
    <name type="scientific">bioreactor metagenome</name>
    <dbReference type="NCBI Taxonomy" id="1076179"/>
    <lineage>
        <taxon>unclassified sequences</taxon>
        <taxon>metagenomes</taxon>
        <taxon>ecological metagenomes</taxon>
    </lineage>
</organism>
<dbReference type="GO" id="GO:0003906">
    <property type="term" value="F:DNA-(apurinic or apyrimidinic site) endonuclease activity"/>
    <property type="evidence" value="ECO:0007669"/>
    <property type="project" value="TreeGrafter"/>
</dbReference>
<comment type="caution">
    <text evidence="9">The sequence shown here is derived from an EMBL/GenBank/DDBJ whole genome shotgun (WGS) entry which is preliminary data.</text>
</comment>
<evidence type="ECO:0000259" key="8">
    <source>
        <dbReference type="Pfam" id="PF01261"/>
    </source>
</evidence>